<dbReference type="RefSeq" id="WP_085818415.1">
    <property type="nucleotide sequence ID" value="NZ_FWFU01000003.1"/>
</dbReference>
<evidence type="ECO:0000313" key="2">
    <source>
        <dbReference type="EMBL" id="SLN52559.1"/>
    </source>
</evidence>
<dbReference type="SUPFAM" id="SSF54913">
    <property type="entry name" value="GlnB-like"/>
    <property type="match status" value="1"/>
</dbReference>
<reference evidence="2 3" key="1">
    <citation type="submission" date="2017-03" db="EMBL/GenBank/DDBJ databases">
        <authorList>
            <person name="Afonso C.L."/>
            <person name="Miller P.J."/>
            <person name="Scott M.A."/>
            <person name="Spackman E."/>
            <person name="Goraichik I."/>
            <person name="Dimitrov K.M."/>
            <person name="Suarez D.L."/>
            <person name="Swayne D.E."/>
        </authorList>
    </citation>
    <scope>NUCLEOTIDE SEQUENCE [LARGE SCALE GENOMIC DNA]</scope>
    <source>
        <strain evidence="2 3">CECT 8110</strain>
    </source>
</reference>
<comment type="similarity">
    <text evidence="1">Belongs to the CutA family.</text>
</comment>
<dbReference type="Gene3D" id="3.30.70.120">
    <property type="match status" value="1"/>
</dbReference>
<dbReference type="InterPro" id="IPR015867">
    <property type="entry name" value="N-reg_PII/ATP_PRibTrfase_C"/>
</dbReference>
<dbReference type="AlphaFoldDB" id="A0A1X6ZJ58"/>
<dbReference type="PANTHER" id="PTHR23419">
    <property type="entry name" value="DIVALENT CATION TOLERANCE CUTA-RELATED"/>
    <property type="match status" value="1"/>
</dbReference>
<name>A0A1X6ZJ58_9RHOB</name>
<organism evidence="2 3">
    <name type="scientific">Roseovarius halotolerans</name>
    <dbReference type="NCBI Taxonomy" id="505353"/>
    <lineage>
        <taxon>Bacteria</taxon>
        <taxon>Pseudomonadati</taxon>
        <taxon>Pseudomonadota</taxon>
        <taxon>Alphaproteobacteria</taxon>
        <taxon>Rhodobacterales</taxon>
        <taxon>Roseobacteraceae</taxon>
        <taxon>Roseovarius</taxon>
    </lineage>
</organism>
<dbReference type="InterPro" id="IPR004323">
    <property type="entry name" value="Ion_tolerance_CutA"/>
</dbReference>
<dbReference type="GO" id="GO:0010038">
    <property type="term" value="P:response to metal ion"/>
    <property type="evidence" value="ECO:0007669"/>
    <property type="project" value="InterPro"/>
</dbReference>
<dbReference type="Proteomes" id="UP000193207">
    <property type="component" value="Unassembled WGS sequence"/>
</dbReference>
<evidence type="ECO:0000313" key="3">
    <source>
        <dbReference type="Proteomes" id="UP000193207"/>
    </source>
</evidence>
<dbReference type="PANTHER" id="PTHR23419:SF8">
    <property type="entry name" value="FI09726P"/>
    <property type="match status" value="1"/>
</dbReference>
<keyword evidence="3" id="KW-1185">Reference proteome</keyword>
<dbReference type="OrthoDB" id="37622at2"/>
<dbReference type="InterPro" id="IPR011322">
    <property type="entry name" value="N-reg_PII-like_a/b"/>
</dbReference>
<evidence type="ECO:0000256" key="1">
    <source>
        <dbReference type="ARBA" id="ARBA00010169"/>
    </source>
</evidence>
<accession>A0A1X6ZJ58</accession>
<gene>
    <name evidence="2" type="primary">cutA</name>
    <name evidence="2" type="ORF">ROH8110_02917</name>
</gene>
<dbReference type="EMBL" id="FWFU01000003">
    <property type="protein sequence ID" value="SLN52559.1"/>
    <property type="molecule type" value="Genomic_DNA"/>
</dbReference>
<proteinExistence type="inferred from homology"/>
<sequence>MIHVSTTCPDLDSARMLACTALQARLAASANITPGIRSLFHWRGTIEEQEEVGLTLKTRAAHRQSLMELIEEEHPCDLPVIIWEEVGAGSDAEAWVSEETGGD</sequence>
<dbReference type="Pfam" id="PF03091">
    <property type="entry name" value="CutA1"/>
    <property type="match status" value="1"/>
</dbReference>
<dbReference type="GO" id="GO:0005507">
    <property type="term" value="F:copper ion binding"/>
    <property type="evidence" value="ECO:0007669"/>
    <property type="project" value="TreeGrafter"/>
</dbReference>
<protein>
    <submittedName>
        <fullName evidence="2">Divalent-cation tolerance protein CutA</fullName>
    </submittedName>
</protein>